<comment type="cofactor">
    <cofactor evidence="10">
        <name>Mg(2+)</name>
        <dbReference type="ChEBI" id="CHEBI:18420"/>
    </cofactor>
    <text evidence="10">Binds 2 magnesium ions per subunit. The magnesium ions interact primarily with the substrate.</text>
</comment>
<dbReference type="VEuPathDB" id="MicrosporidiaDB:EDEG_00214"/>
<dbReference type="AlphaFoldDB" id="J9DL31"/>
<dbReference type="NCBIfam" id="TIGR01034">
    <property type="entry name" value="metK"/>
    <property type="match status" value="1"/>
</dbReference>
<comment type="similarity">
    <text evidence="2 11">Belongs to the AdoMet synthase family.</text>
</comment>
<evidence type="ECO:0000313" key="16">
    <source>
        <dbReference type="Proteomes" id="UP000003163"/>
    </source>
</evidence>
<proteinExistence type="inferred from homology"/>
<dbReference type="FunFam" id="3.30.300.10:FF:000004">
    <property type="entry name" value="S-adenosylmethionine synthase"/>
    <property type="match status" value="1"/>
</dbReference>
<keyword evidence="16" id="KW-1185">Reference proteome</keyword>
<keyword evidence="9 10" id="KW-0630">Potassium</keyword>
<accession>J9DL31</accession>
<dbReference type="InterPro" id="IPR022631">
    <property type="entry name" value="ADOMET_SYNTHASE_CS"/>
</dbReference>
<dbReference type="GO" id="GO:0004478">
    <property type="term" value="F:methionine adenosyltransferase activity"/>
    <property type="evidence" value="ECO:0007669"/>
    <property type="project" value="UniProtKB-EC"/>
</dbReference>
<keyword evidence="8 10" id="KW-0460">Magnesium</keyword>
<dbReference type="Proteomes" id="UP000003163">
    <property type="component" value="Unassembled WGS sequence"/>
</dbReference>
<dbReference type="UniPathway" id="UPA00315">
    <property type="reaction ID" value="UER00080"/>
</dbReference>
<evidence type="ECO:0000259" key="12">
    <source>
        <dbReference type="Pfam" id="PF00438"/>
    </source>
</evidence>
<comment type="pathway">
    <text evidence="1 10">Amino-acid biosynthesis; S-adenosyl-L-methionine biosynthesis; S-adenosyl-L-methionine from L-methionine: step 1/1.</text>
</comment>
<evidence type="ECO:0000256" key="9">
    <source>
        <dbReference type="ARBA" id="ARBA00022958"/>
    </source>
</evidence>
<dbReference type="Pfam" id="PF02773">
    <property type="entry name" value="S-AdoMet_synt_C"/>
    <property type="match status" value="1"/>
</dbReference>
<evidence type="ECO:0000256" key="1">
    <source>
        <dbReference type="ARBA" id="ARBA00005224"/>
    </source>
</evidence>
<comment type="caution">
    <text evidence="15">The sequence shown here is derived from an EMBL/GenBank/DDBJ whole genome shotgun (WGS) entry which is preliminary data.</text>
</comment>
<dbReference type="HOGENOM" id="CLU_041802_1_1_1"/>
<keyword evidence="6 10" id="KW-0547">Nucleotide-binding</keyword>
<feature type="domain" description="S-adenosylmethionine synthetase N-terminal" evidence="12">
    <location>
        <begin position="10"/>
        <end position="105"/>
    </location>
</feature>
<dbReference type="SUPFAM" id="SSF55973">
    <property type="entry name" value="S-adenosylmethionine synthetase"/>
    <property type="match status" value="3"/>
</dbReference>
<dbReference type="PIRSF" id="PIRSF000497">
    <property type="entry name" value="MAT"/>
    <property type="match status" value="1"/>
</dbReference>
<evidence type="ECO:0000256" key="2">
    <source>
        <dbReference type="ARBA" id="ARBA00009685"/>
    </source>
</evidence>
<dbReference type="STRING" id="1003232.J9DL31"/>
<dbReference type="InParanoid" id="J9DL31"/>
<dbReference type="FunFam" id="3.30.300.10:FF:000003">
    <property type="entry name" value="S-adenosylmethionine synthase"/>
    <property type="match status" value="1"/>
</dbReference>
<dbReference type="GO" id="GO:0006556">
    <property type="term" value="P:S-adenosylmethionine biosynthetic process"/>
    <property type="evidence" value="ECO:0007669"/>
    <property type="project" value="UniProtKB-UniPathway"/>
</dbReference>
<dbReference type="GO" id="GO:0046872">
    <property type="term" value="F:metal ion binding"/>
    <property type="evidence" value="ECO:0007669"/>
    <property type="project" value="UniProtKB-KW"/>
</dbReference>
<evidence type="ECO:0000256" key="4">
    <source>
        <dbReference type="ARBA" id="ARBA00022679"/>
    </source>
</evidence>
<dbReference type="GO" id="GO:0006730">
    <property type="term" value="P:one-carbon metabolic process"/>
    <property type="evidence" value="ECO:0007669"/>
    <property type="project" value="UniProtKB-KW"/>
</dbReference>
<dbReference type="Gene3D" id="3.30.300.10">
    <property type="match status" value="3"/>
</dbReference>
<dbReference type="InterPro" id="IPR022636">
    <property type="entry name" value="S-AdoMet_synthetase_sfam"/>
</dbReference>
<evidence type="ECO:0000259" key="14">
    <source>
        <dbReference type="Pfam" id="PF02773"/>
    </source>
</evidence>
<reference evidence="15 16" key="1">
    <citation type="submission" date="2011-08" db="EMBL/GenBank/DDBJ databases">
        <authorList>
            <person name="Liu Z.J."/>
            <person name="Shi F.L."/>
            <person name="Lu J.Q."/>
            <person name="Li M."/>
            <person name="Wang Z.L."/>
        </authorList>
    </citation>
    <scope>NUCLEOTIDE SEQUENCE [LARGE SCALE GENOMIC DNA]</scope>
    <source>
        <strain evidence="15 16">USNM 41457</strain>
    </source>
</reference>
<organism evidence="15 16">
    <name type="scientific">Edhazardia aedis (strain USNM 41457)</name>
    <name type="common">Microsporidian parasite</name>
    <dbReference type="NCBI Taxonomy" id="1003232"/>
    <lineage>
        <taxon>Eukaryota</taxon>
        <taxon>Fungi</taxon>
        <taxon>Fungi incertae sedis</taxon>
        <taxon>Microsporidia</taxon>
        <taxon>Edhazardia</taxon>
    </lineage>
</organism>
<keyword evidence="7 10" id="KW-0067">ATP-binding</keyword>
<dbReference type="PROSITE" id="PS00377">
    <property type="entry name" value="ADOMET_SYNTHASE_2"/>
    <property type="match status" value="1"/>
</dbReference>
<dbReference type="PANTHER" id="PTHR11964">
    <property type="entry name" value="S-ADENOSYLMETHIONINE SYNTHETASE"/>
    <property type="match status" value="1"/>
</dbReference>
<dbReference type="OMA" id="ASYMARY"/>
<protein>
    <recommendedName>
        <fullName evidence="10">S-adenosylmethionine synthase</fullName>
        <ecNumber evidence="10">2.5.1.6</ecNumber>
    </recommendedName>
</protein>
<sequence>MIPLLLMKRFLFTSESVGEGHPDKICDQISDAIVDYCLGEDPDSKVAIETMVKSNTVILCGEISTNAKPNYAEIVKRVIKHIGYHFDDVFDYKTVNVLTFINRQSKDIAQAVQLDPDEIIGAGDQGIMFGYATNETEEKMPLSLVLAHDIVRMIKELTKKVKWLRPDCKSQVTLEYENNNGELIPIRVDNIVVSCHHSDEMDVIEVRDFLKKEVLEKVIDKDLLFNTKFFIQPSGRFLIGGPTADSGLTGRKIIVDTYGGFGAHGGGCFSGKDCSKVDRSGAYAARWIAKSLVYSGLCKRVLVQISYAIGISEPTSLYLDTYGTGIFSNDKLLNIIKENFDLRPNSIVRALKLREPIFQNTACFGHFGNPKYTWERPKKLKYESESPIDN</sequence>
<dbReference type="InterPro" id="IPR022629">
    <property type="entry name" value="S-AdoMet_synt_central"/>
</dbReference>
<feature type="domain" description="S-adenosylmethionine synthetase central" evidence="13">
    <location>
        <begin position="120"/>
        <end position="237"/>
    </location>
</feature>
<evidence type="ECO:0000259" key="13">
    <source>
        <dbReference type="Pfam" id="PF02772"/>
    </source>
</evidence>
<dbReference type="OrthoDB" id="5852090at2759"/>
<dbReference type="CDD" id="cd18079">
    <property type="entry name" value="S-AdoMet_synt"/>
    <property type="match status" value="1"/>
</dbReference>
<evidence type="ECO:0000256" key="3">
    <source>
        <dbReference type="ARBA" id="ARBA00022563"/>
    </source>
</evidence>
<dbReference type="Pfam" id="PF00438">
    <property type="entry name" value="S-AdoMet_synt_N"/>
    <property type="match status" value="1"/>
</dbReference>
<dbReference type="InterPro" id="IPR002133">
    <property type="entry name" value="S-AdoMet_synthetase"/>
</dbReference>
<reference evidence="16" key="2">
    <citation type="submission" date="2015-07" db="EMBL/GenBank/DDBJ databases">
        <title>Contrasting host-pathogen interactions and genome evolution in two generalist and specialist microsporidian pathogens of mosquitoes.</title>
        <authorList>
            <consortium name="The Broad Institute Genomics Platform"/>
            <consortium name="The Broad Institute Genome Sequencing Center for Infectious Disease"/>
            <person name="Cuomo C.A."/>
            <person name="Sanscrainte N.D."/>
            <person name="Goldberg J.M."/>
            <person name="Heiman D."/>
            <person name="Young S."/>
            <person name="Zeng Q."/>
            <person name="Becnel J.J."/>
            <person name="Birren B.W."/>
        </authorList>
    </citation>
    <scope>NUCLEOTIDE SEQUENCE [LARGE SCALE GENOMIC DNA]</scope>
    <source>
        <strain evidence="16">USNM 41457</strain>
    </source>
</reference>
<keyword evidence="3 10" id="KW-0554">One-carbon metabolism</keyword>
<dbReference type="InterPro" id="IPR022630">
    <property type="entry name" value="S-AdoMet_synt_C"/>
</dbReference>
<evidence type="ECO:0000313" key="15">
    <source>
        <dbReference type="EMBL" id="EJW03305.1"/>
    </source>
</evidence>
<evidence type="ECO:0000256" key="8">
    <source>
        <dbReference type="ARBA" id="ARBA00022842"/>
    </source>
</evidence>
<comment type="cofactor">
    <cofactor evidence="10">
        <name>K(+)</name>
        <dbReference type="ChEBI" id="CHEBI:29103"/>
    </cofactor>
    <text evidence="10">Binds 1 potassium ion per subunit. The potassium ion interacts primarily with the substrate.</text>
</comment>
<keyword evidence="5 10" id="KW-0479">Metal-binding</keyword>
<dbReference type="EC" id="2.5.1.6" evidence="10"/>
<feature type="domain" description="S-adenosylmethionine synthetase C-terminal" evidence="14">
    <location>
        <begin position="239"/>
        <end position="376"/>
    </location>
</feature>
<dbReference type="InterPro" id="IPR022628">
    <property type="entry name" value="S-AdoMet_synt_N"/>
</dbReference>
<evidence type="ECO:0000256" key="7">
    <source>
        <dbReference type="ARBA" id="ARBA00022840"/>
    </source>
</evidence>
<evidence type="ECO:0000256" key="6">
    <source>
        <dbReference type="ARBA" id="ARBA00022741"/>
    </source>
</evidence>
<evidence type="ECO:0000256" key="5">
    <source>
        <dbReference type="ARBA" id="ARBA00022723"/>
    </source>
</evidence>
<dbReference type="Pfam" id="PF02772">
    <property type="entry name" value="S-AdoMet_synt_M"/>
    <property type="match status" value="1"/>
</dbReference>
<comment type="catalytic activity">
    <reaction evidence="10">
        <text>L-methionine + ATP + H2O = S-adenosyl-L-methionine + phosphate + diphosphate</text>
        <dbReference type="Rhea" id="RHEA:21080"/>
        <dbReference type="ChEBI" id="CHEBI:15377"/>
        <dbReference type="ChEBI" id="CHEBI:30616"/>
        <dbReference type="ChEBI" id="CHEBI:33019"/>
        <dbReference type="ChEBI" id="CHEBI:43474"/>
        <dbReference type="ChEBI" id="CHEBI:57844"/>
        <dbReference type="ChEBI" id="CHEBI:59789"/>
        <dbReference type="EC" id="2.5.1.6"/>
    </reaction>
</comment>
<dbReference type="HAMAP" id="MF_00086">
    <property type="entry name" value="S_AdoMet_synth1"/>
    <property type="match status" value="1"/>
</dbReference>
<dbReference type="EMBL" id="AFBI03000002">
    <property type="protein sequence ID" value="EJW03305.1"/>
    <property type="molecule type" value="Genomic_DNA"/>
</dbReference>
<comment type="function">
    <text evidence="10">Catalyzes the formation of S-adenosylmethionine from methionine and ATP.</text>
</comment>
<dbReference type="FunCoup" id="J9DL31">
    <property type="interactions" value="122"/>
</dbReference>
<dbReference type="GO" id="GO:0006555">
    <property type="term" value="P:methionine metabolic process"/>
    <property type="evidence" value="ECO:0007669"/>
    <property type="project" value="EnsemblFungi"/>
</dbReference>
<dbReference type="GO" id="GO:0005524">
    <property type="term" value="F:ATP binding"/>
    <property type="evidence" value="ECO:0007669"/>
    <property type="project" value="UniProtKB-KW"/>
</dbReference>
<gene>
    <name evidence="15" type="ORF">EDEG_00214</name>
</gene>
<keyword evidence="4 10" id="KW-0808">Transferase</keyword>
<dbReference type="PROSITE" id="PS00376">
    <property type="entry name" value="ADOMET_SYNTHASE_1"/>
    <property type="match status" value="1"/>
</dbReference>
<name>J9DL31_EDHAE</name>
<evidence type="ECO:0000256" key="10">
    <source>
        <dbReference type="RuleBase" id="RU000541"/>
    </source>
</evidence>
<evidence type="ECO:0000256" key="11">
    <source>
        <dbReference type="RuleBase" id="RU004462"/>
    </source>
</evidence>